<dbReference type="InterPro" id="IPR035944">
    <property type="entry name" value="YfbM-like_sf"/>
</dbReference>
<reference evidence="2" key="1">
    <citation type="submission" date="2023-07" db="EMBL/GenBank/DDBJ databases">
        <title>Draft genome sequence of the endophytic actinobacterium Streptomyces justiciae WPN32, a potential antibiotic producer.</title>
        <authorList>
            <person name="Yasawong M."/>
            <person name="Pana W."/>
            <person name="Ganta P."/>
            <person name="Santapan N."/>
            <person name="Songngamsuk T."/>
            <person name="Phatcharaharikarn M."/>
            <person name="Kerdtoob S."/>
            <person name="Nantapong N."/>
        </authorList>
    </citation>
    <scope>NUCLEOTIDE SEQUENCE [LARGE SCALE GENOMIC DNA]</scope>
    <source>
        <strain evidence="2">WPN32</strain>
    </source>
</reference>
<dbReference type="RefSeq" id="WP_314204947.1">
    <property type="nucleotide sequence ID" value="NZ_JAVTLL010000022.1"/>
</dbReference>
<keyword evidence="2" id="KW-1185">Reference proteome</keyword>
<dbReference type="EMBL" id="JAVTLL010000022">
    <property type="protein sequence ID" value="MDT7845010.1"/>
    <property type="molecule type" value="Genomic_DNA"/>
</dbReference>
<proteinExistence type="predicted"/>
<comment type="caution">
    <text evidence="1">The sequence shown here is derived from an EMBL/GenBank/DDBJ whole genome shotgun (WGS) entry which is preliminary data.</text>
</comment>
<dbReference type="Proteomes" id="UP001257948">
    <property type="component" value="Unassembled WGS sequence"/>
</dbReference>
<dbReference type="Gene3D" id="3.40.1760.10">
    <property type="entry name" value="YfbM-like super family"/>
    <property type="match status" value="1"/>
</dbReference>
<name>A0ABU3M0H8_9ACTN</name>
<sequence length="167" mass="18506">MGFDMHLRAVQDSEIRLDHAWLEEFMGAAWDWDVHQAELKAGIAQSISKDFGPMHELYEAADRLPEGRDGTWELPVFGGELVFGAGDGEPPFVHLAPETVRRAAAFLTDVSFDALWEAGGPKLCATFGPGWAEGDVKSIYLQHHADLGDFYRHTAADGKAVVKAFWY</sequence>
<gene>
    <name evidence="1" type="ORF">RQC66_30255</name>
</gene>
<evidence type="ECO:0000313" key="2">
    <source>
        <dbReference type="Proteomes" id="UP001257948"/>
    </source>
</evidence>
<evidence type="ECO:0000313" key="1">
    <source>
        <dbReference type="EMBL" id="MDT7845010.1"/>
    </source>
</evidence>
<protein>
    <submittedName>
        <fullName evidence="1">DUF1877 family protein</fullName>
    </submittedName>
</protein>
<dbReference type="Pfam" id="PF08974">
    <property type="entry name" value="DUF1877"/>
    <property type="match status" value="1"/>
</dbReference>
<organism evidence="1 2">
    <name type="scientific">Streptomyces justiciae</name>
    <dbReference type="NCBI Taxonomy" id="2780140"/>
    <lineage>
        <taxon>Bacteria</taxon>
        <taxon>Bacillati</taxon>
        <taxon>Actinomycetota</taxon>
        <taxon>Actinomycetes</taxon>
        <taxon>Kitasatosporales</taxon>
        <taxon>Streptomycetaceae</taxon>
        <taxon>Streptomyces</taxon>
    </lineage>
</organism>
<dbReference type="InterPro" id="IPR015068">
    <property type="entry name" value="DUF1877"/>
</dbReference>
<accession>A0ABU3M0H8</accession>